<evidence type="ECO:0000313" key="3">
    <source>
        <dbReference type="Proteomes" id="UP000224080"/>
    </source>
</evidence>
<reference evidence="2 3" key="1">
    <citation type="submission" date="2017-10" db="EMBL/GenBank/DDBJ databases">
        <title>Comparative genomics in systemic dimorphic fungi from Ajellomycetaceae.</title>
        <authorList>
            <person name="Munoz J.F."/>
            <person name="Mcewen J.G."/>
            <person name="Clay O.K."/>
            <person name="Cuomo C.A."/>
        </authorList>
    </citation>
    <scope>NUCLEOTIDE SEQUENCE [LARGE SCALE GENOMIC DNA]</scope>
    <source>
        <strain evidence="2 3">UAMH130</strain>
    </source>
</reference>
<feature type="compositionally biased region" description="Basic residues" evidence="1">
    <location>
        <begin position="84"/>
        <end position="99"/>
    </location>
</feature>
<gene>
    <name evidence="2" type="ORF">GX51_05090</name>
</gene>
<dbReference type="Proteomes" id="UP000224080">
    <property type="component" value="Unassembled WGS sequence"/>
</dbReference>
<evidence type="ECO:0000256" key="1">
    <source>
        <dbReference type="SAM" id="MobiDB-lite"/>
    </source>
</evidence>
<comment type="caution">
    <text evidence="2">The sequence shown here is derived from an EMBL/GenBank/DDBJ whole genome shotgun (WGS) entry which is preliminary data.</text>
</comment>
<accession>A0A2B7WZ04</accession>
<proteinExistence type="predicted"/>
<protein>
    <submittedName>
        <fullName evidence="2">Uncharacterized protein</fullName>
    </submittedName>
</protein>
<sequence length="112" mass="12470">MTSRSEPPRMPNSRLKRHGSKLSVSKGKLGVRCGEEETQSRSRPCSCSRGTTGGKTVDKVVTGGAGKREEDSWAEEKSEQRRGGERRRKKRRKKRKRRGGGSERESGIVGWG</sequence>
<dbReference type="AlphaFoldDB" id="A0A2B7WZ04"/>
<feature type="compositionally biased region" description="Basic and acidic residues" evidence="1">
    <location>
        <begin position="66"/>
        <end position="83"/>
    </location>
</feature>
<keyword evidence="3" id="KW-1185">Reference proteome</keyword>
<name>A0A2B7WZ04_9EURO</name>
<feature type="region of interest" description="Disordered" evidence="1">
    <location>
        <begin position="1"/>
        <end position="112"/>
    </location>
</feature>
<dbReference type="EMBL" id="PDNC01000069">
    <property type="protein sequence ID" value="PGH01648.1"/>
    <property type="molecule type" value="Genomic_DNA"/>
</dbReference>
<evidence type="ECO:0000313" key="2">
    <source>
        <dbReference type="EMBL" id="PGH01648.1"/>
    </source>
</evidence>
<organism evidence="2 3">
    <name type="scientific">Blastomyces parvus</name>
    <dbReference type="NCBI Taxonomy" id="2060905"/>
    <lineage>
        <taxon>Eukaryota</taxon>
        <taxon>Fungi</taxon>
        <taxon>Dikarya</taxon>
        <taxon>Ascomycota</taxon>
        <taxon>Pezizomycotina</taxon>
        <taxon>Eurotiomycetes</taxon>
        <taxon>Eurotiomycetidae</taxon>
        <taxon>Onygenales</taxon>
        <taxon>Ajellomycetaceae</taxon>
        <taxon>Blastomyces</taxon>
    </lineage>
</organism>